<proteinExistence type="predicted"/>
<sequence length="512" mass="53826">MNPKTHPNIPTLSALAFMLVVTSSSGAESFTFGSNNDGLAGFTQSTPADADEIWTEQTDSVQYRNQSPGTRNSSFLRAFSVDRAAGRSYRIEGTLTLTDGYTDDNNRVGIYLFGDSQEVPNEAEAGAFSLIFNTDDSSSAGPPGNNADDRIYLANGIDNGVLASQIRTQTITPYAQDLFGTTITLSVDFTFTSDGNIDVEGRLTTADGEVTTVSTSVVAADYPGNFFGFVTRARARNILVNPPSPEDRSLPWVMDYVSFSFTGLGLSIAPNAGTPGNFDFEWDSKEGKVYDLVSSTDLVGSPDTWPVWDGQLELSATPPLNTLSDVPGGGGARRFFAVVEKDPPPIFAESFDAAGPGLPAGWVAVNATTVWDVGDPSLLPGLAGGDGTNCVGTNVVTGLYANEVATVTLTSPSIAIPAGGATLNFRQYIDSDAFNGDVGAIRLLDGSDIEIVDGDFPVTGIDGVQAGWSDEAFALPASANGQNVKIVFEFTTAADGTAYYGFYVDDVAISAN</sequence>
<dbReference type="RefSeq" id="WP_338685509.1">
    <property type="nucleotide sequence ID" value="NZ_AP024702.1"/>
</dbReference>
<feature type="signal peptide" evidence="1">
    <location>
        <begin position="1"/>
        <end position="27"/>
    </location>
</feature>
<keyword evidence="3" id="KW-1185">Reference proteome</keyword>
<evidence type="ECO:0000313" key="3">
    <source>
        <dbReference type="Proteomes" id="UP001374893"/>
    </source>
</evidence>
<organism evidence="2 3">
    <name type="scientific">Haloferula helveola</name>
    <dbReference type="NCBI Taxonomy" id="490095"/>
    <lineage>
        <taxon>Bacteria</taxon>
        <taxon>Pseudomonadati</taxon>
        <taxon>Verrucomicrobiota</taxon>
        <taxon>Verrucomicrobiia</taxon>
        <taxon>Verrucomicrobiales</taxon>
        <taxon>Verrucomicrobiaceae</taxon>
        <taxon>Haloferula</taxon>
    </lineage>
</organism>
<protein>
    <submittedName>
        <fullName evidence="2">Uncharacterized protein</fullName>
    </submittedName>
</protein>
<reference evidence="2 3" key="1">
    <citation type="submission" date="2021-06" db="EMBL/GenBank/DDBJ databases">
        <title>Complete genome of Haloferula helveola possessing various polysaccharide degrading enzymes.</title>
        <authorList>
            <person name="Takami H."/>
            <person name="Huang C."/>
            <person name="Hamasaki K."/>
        </authorList>
    </citation>
    <scope>NUCLEOTIDE SEQUENCE [LARGE SCALE GENOMIC DNA]</scope>
    <source>
        <strain evidence="2 3">CN-1</strain>
    </source>
</reference>
<accession>A0ABN6H5W6</accession>
<gene>
    <name evidence="2" type="ORF">HAHE_29700</name>
</gene>
<evidence type="ECO:0000256" key="1">
    <source>
        <dbReference type="SAM" id="SignalP"/>
    </source>
</evidence>
<dbReference type="EMBL" id="AP024702">
    <property type="protein sequence ID" value="BCX49062.1"/>
    <property type="molecule type" value="Genomic_DNA"/>
</dbReference>
<dbReference type="Gene3D" id="2.60.120.200">
    <property type="match status" value="1"/>
</dbReference>
<evidence type="ECO:0000313" key="2">
    <source>
        <dbReference type="EMBL" id="BCX49062.1"/>
    </source>
</evidence>
<name>A0ABN6H5W6_9BACT</name>
<keyword evidence="1" id="KW-0732">Signal</keyword>
<dbReference type="Proteomes" id="UP001374893">
    <property type="component" value="Chromosome"/>
</dbReference>
<feature type="chain" id="PRO_5046532892" evidence="1">
    <location>
        <begin position="28"/>
        <end position="512"/>
    </location>
</feature>